<evidence type="ECO:0000313" key="4">
    <source>
        <dbReference type="Proteomes" id="UP000325286"/>
    </source>
</evidence>
<sequence precursor="true">MKCCKVDFRTWTLLWLLICCGSGCTICASPDLESYTTYGGNWHRTDRDHGRVGSVFAPAGARVGLAPSASSVPDSATVEEVPSGDVVEPDDDSTNGQAPGSDDAPPAGNDQQDTKPDLRDLELEDIEVRQRTRPWQNLPEA</sequence>
<reference evidence="3 4" key="1">
    <citation type="submission" date="2019-08" db="EMBL/GenBank/DDBJ databases">
        <title>Deep-cultivation of Planctomycetes and their phenomic and genomic characterization uncovers novel biology.</title>
        <authorList>
            <person name="Wiegand S."/>
            <person name="Jogler M."/>
            <person name="Boedeker C."/>
            <person name="Pinto D."/>
            <person name="Vollmers J."/>
            <person name="Rivas-Marin E."/>
            <person name="Kohn T."/>
            <person name="Peeters S.H."/>
            <person name="Heuer A."/>
            <person name="Rast P."/>
            <person name="Oberbeckmann S."/>
            <person name="Bunk B."/>
            <person name="Jeske O."/>
            <person name="Meyerdierks A."/>
            <person name="Storesund J.E."/>
            <person name="Kallscheuer N."/>
            <person name="Luecker S."/>
            <person name="Lage O.M."/>
            <person name="Pohl T."/>
            <person name="Merkel B.J."/>
            <person name="Hornburger P."/>
            <person name="Mueller R.-W."/>
            <person name="Bruemmer F."/>
            <person name="Labrenz M."/>
            <person name="Spormann A.M."/>
            <person name="Op den Camp H."/>
            <person name="Overmann J."/>
            <person name="Amann R."/>
            <person name="Jetten M.S.M."/>
            <person name="Mascher T."/>
            <person name="Medema M.H."/>
            <person name="Devos D.P."/>
            <person name="Kaster A.-K."/>
            <person name="Ovreas L."/>
            <person name="Rohde M."/>
            <person name="Galperin M.Y."/>
            <person name="Jogler C."/>
        </authorList>
    </citation>
    <scope>NUCLEOTIDE SEQUENCE [LARGE SCALE GENOMIC DNA]</scope>
    <source>
        <strain evidence="3 4">UC8</strain>
    </source>
</reference>
<proteinExistence type="predicted"/>
<dbReference type="OrthoDB" id="268334at2"/>
<keyword evidence="2" id="KW-0732">Signal</keyword>
<evidence type="ECO:0000313" key="3">
    <source>
        <dbReference type="EMBL" id="QEG40266.1"/>
    </source>
</evidence>
<evidence type="ECO:0000256" key="2">
    <source>
        <dbReference type="SAM" id="SignalP"/>
    </source>
</evidence>
<feature type="region of interest" description="Disordered" evidence="1">
    <location>
        <begin position="66"/>
        <end position="141"/>
    </location>
</feature>
<dbReference type="KEGG" id="rul:UC8_22730"/>
<gene>
    <name evidence="3" type="ORF">UC8_22730</name>
</gene>
<evidence type="ECO:0000256" key="1">
    <source>
        <dbReference type="SAM" id="MobiDB-lite"/>
    </source>
</evidence>
<feature type="compositionally biased region" description="Basic and acidic residues" evidence="1">
    <location>
        <begin position="112"/>
        <end position="130"/>
    </location>
</feature>
<accession>A0A5B9QT61</accession>
<dbReference type="EMBL" id="CP042914">
    <property type="protein sequence ID" value="QEG40266.1"/>
    <property type="molecule type" value="Genomic_DNA"/>
</dbReference>
<protein>
    <recommendedName>
        <fullName evidence="5">Secreted protein</fullName>
    </recommendedName>
</protein>
<organism evidence="3 4">
    <name type="scientific">Roseimaritima ulvae</name>
    <dbReference type="NCBI Taxonomy" id="980254"/>
    <lineage>
        <taxon>Bacteria</taxon>
        <taxon>Pseudomonadati</taxon>
        <taxon>Planctomycetota</taxon>
        <taxon>Planctomycetia</taxon>
        <taxon>Pirellulales</taxon>
        <taxon>Pirellulaceae</taxon>
        <taxon>Roseimaritima</taxon>
    </lineage>
</organism>
<evidence type="ECO:0008006" key="5">
    <source>
        <dbReference type="Google" id="ProtNLM"/>
    </source>
</evidence>
<dbReference type="RefSeq" id="WP_068142552.1">
    <property type="nucleotide sequence ID" value="NZ_CP042914.1"/>
</dbReference>
<dbReference type="AlphaFoldDB" id="A0A5B9QT61"/>
<feature type="chain" id="PRO_5022808487" description="Secreted protein" evidence="2">
    <location>
        <begin position="29"/>
        <end position="141"/>
    </location>
</feature>
<keyword evidence="4" id="KW-1185">Reference proteome</keyword>
<feature type="signal peptide" evidence="2">
    <location>
        <begin position="1"/>
        <end position="28"/>
    </location>
</feature>
<dbReference type="Proteomes" id="UP000325286">
    <property type="component" value="Chromosome"/>
</dbReference>
<name>A0A5B9QT61_9BACT</name>